<keyword evidence="7" id="KW-0597">Phosphoprotein</keyword>
<dbReference type="InterPro" id="IPR036097">
    <property type="entry name" value="HisK_dim/P_sf"/>
</dbReference>
<dbReference type="SMART" id="SM00388">
    <property type="entry name" value="HisKA"/>
    <property type="match status" value="1"/>
</dbReference>
<evidence type="ECO:0000256" key="20">
    <source>
        <dbReference type="ARBA" id="ARBA00041776"/>
    </source>
</evidence>
<dbReference type="SMART" id="SM00387">
    <property type="entry name" value="HATPase_c"/>
    <property type="match status" value="1"/>
</dbReference>
<evidence type="ECO:0000256" key="2">
    <source>
        <dbReference type="ARBA" id="ARBA00001936"/>
    </source>
</evidence>
<dbReference type="CDD" id="cd00082">
    <property type="entry name" value="HisKA"/>
    <property type="match status" value="1"/>
</dbReference>
<dbReference type="InterPro" id="IPR003594">
    <property type="entry name" value="HATPase_dom"/>
</dbReference>
<evidence type="ECO:0000259" key="22">
    <source>
        <dbReference type="PROSITE" id="PS50109"/>
    </source>
</evidence>
<comment type="catalytic activity">
    <reaction evidence="1">
        <text>ATP + protein L-histidine = ADP + protein N-phospho-L-histidine.</text>
        <dbReference type="EC" id="2.7.13.3"/>
    </reaction>
</comment>
<keyword evidence="10 24" id="KW-0418">Kinase</keyword>
<dbReference type="InterPro" id="IPR050980">
    <property type="entry name" value="2C_sensor_his_kinase"/>
</dbReference>
<keyword evidence="14" id="KW-0904">Protein phosphatase</keyword>
<dbReference type="Gene3D" id="1.10.287.130">
    <property type="match status" value="1"/>
</dbReference>
<dbReference type="GO" id="GO:0005886">
    <property type="term" value="C:plasma membrane"/>
    <property type="evidence" value="ECO:0007669"/>
    <property type="project" value="UniProtKB-SubCell"/>
</dbReference>
<dbReference type="PROSITE" id="PS50109">
    <property type="entry name" value="HIS_KIN"/>
    <property type="match status" value="1"/>
</dbReference>
<protein>
    <recommendedName>
        <fullName evidence="19">Signal transduction histidine-protein kinase/phosphatase MprB</fullName>
        <ecNumber evidence="5">2.7.13.3</ecNumber>
    </recommendedName>
    <alternativeName>
        <fullName evidence="20">Mycobacterial persistence regulator B</fullName>
    </alternativeName>
</protein>
<dbReference type="PROSITE" id="PS50885">
    <property type="entry name" value="HAMP"/>
    <property type="match status" value="1"/>
</dbReference>
<feature type="domain" description="HAMP" evidence="23">
    <location>
        <begin position="161"/>
        <end position="216"/>
    </location>
</feature>
<dbReference type="SUPFAM" id="SSF47384">
    <property type="entry name" value="Homodimeric domain of signal transducing histidine kinase"/>
    <property type="match status" value="1"/>
</dbReference>
<evidence type="ECO:0000256" key="13">
    <source>
        <dbReference type="ARBA" id="ARBA00022842"/>
    </source>
</evidence>
<evidence type="ECO:0000256" key="1">
    <source>
        <dbReference type="ARBA" id="ARBA00000085"/>
    </source>
</evidence>
<comment type="cofactor">
    <cofactor evidence="3">
        <name>Mg(2+)</name>
        <dbReference type="ChEBI" id="CHEBI:18420"/>
    </cofactor>
</comment>
<dbReference type="SUPFAM" id="SSF158472">
    <property type="entry name" value="HAMP domain-like"/>
    <property type="match status" value="1"/>
</dbReference>
<dbReference type="InterPro" id="IPR003660">
    <property type="entry name" value="HAMP_dom"/>
</dbReference>
<reference evidence="24 25" key="1">
    <citation type="submission" date="2019-06" db="EMBL/GenBank/DDBJ databases">
        <title>Enrichment of Autotrophic Halophilic Microorganisms from Red Sea Brine Pool Using Microbial Electrosynthesis System.</title>
        <authorList>
            <person name="Alqahtani M.F."/>
            <person name="Bajracharya S."/>
            <person name="Katuri K.P."/>
            <person name="Ali M."/>
            <person name="Saikaly P.E."/>
        </authorList>
    </citation>
    <scope>NUCLEOTIDE SEQUENCE [LARGE SCALE GENOMIC DNA]</scope>
    <source>
        <strain evidence="24">MES15</strain>
    </source>
</reference>
<keyword evidence="16" id="KW-0346">Stress response</keyword>
<evidence type="ECO:0000256" key="7">
    <source>
        <dbReference type="ARBA" id="ARBA00022553"/>
    </source>
</evidence>
<evidence type="ECO:0000313" key="24">
    <source>
        <dbReference type="EMBL" id="MTI99492.1"/>
    </source>
</evidence>
<dbReference type="PANTHER" id="PTHR44936:SF9">
    <property type="entry name" value="SENSOR PROTEIN CREC"/>
    <property type="match status" value="1"/>
</dbReference>
<gene>
    <name evidence="24" type="ORF">FH752_12800</name>
</gene>
<evidence type="ECO:0000256" key="11">
    <source>
        <dbReference type="ARBA" id="ARBA00022801"/>
    </source>
</evidence>
<dbReference type="Pfam" id="PF02518">
    <property type="entry name" value="HATPase_c"/>
    <property type="match status" value="1"/>
</dbReference>
<evidence type="ECO:0000256" key="4">
    <source>
        <dbReference type="ARBA" id="ARBA00004651"/>
    </source>
</evidence>
<dbReference type="PANTHER" id="PTHR44936">
    <property type="entry name" value="SENSOR PROTEIN CREC"/>
    <property type="match status" value="1"/>
</dbReference>
<keyword evidence="17" id="KW-0843">Virulence</keyword>
<evidence type="ECO:0000256" key="17">
    <source>
        <dbReference type="ARBA" id="ARBA00023026"/>
    </source>
</evidence>
<feature type="domain" description="Histidine kinase" evidence="22">
    <location>
        <begin position="224"/>
        <end position="437"/>
    </location>
</feature>
<keyword evidence="12" id="KW-0067">ATP-binding</keyword>
<evidence type="ECO:0000313" key="25">
    <source>
        <dbReference type="Proteomes" id="UP000431462"/>
    </source>
</evidence>
<dbReference type="SUPFAM" id="SSF55874">
    <property type="entry name" value="ATPase domain of HSP90 chaperone/DNA topoisomerase II/histidine kinase"/>
    <property type="match status" value="1"/>
</dbReference>
<feature type="transmembrane region" description="Helical" evidence="21">
    <location>
        <begin position="139"/>
        <end position="160"/>
    </location>
</feature>
<keyword evidence="18" id="KW-0464">Manganese</keyword>
<comment type="cofactor">
    <cofactor evidence="2">
        <name>Mn(2+)</name>
        <dbReference type="ChEBI" id="CHEBI:29035"/>
    </cofactor>
</comment>
<keyword evidence="13" id="KW-0460">Magnesium</keyword>
<comment type="caution">
    <text evidence="24">The sequence shown here is derived from an EMBL/GenBank/DDBJ whole genome shotgun (WGS) entry which is preliminary data.</text>
</comment>
<evidence type="ECO:0000256" key="14">
    <source>
        <dbReference type="ARBA" id="ARBA00022912"/>
    </source>
</evidence>
<evidence type="ECO:0000256" key="6">
    <source>
        <dbReference type="ARBA" id="ARBA00022475"/>
    </source>
</evidence>
<proteinExistence type="predicted"/>
<dbReference type="EC" id="2.7.13.3" evidence="5"/>
<evidence type="ECO:0000256" key="8">
    <source>
        <dbReference type="ARBA" id="ARBA00022679"/>
    </source>
</evidence>
<dbReference type="InterPro" id="IPR036890">
    <property type="entry name" value="HATPase_C_sf"/>
</dbReference>
<keyword evidence="21" id="KW-0472">Membrane</keyword>
<sequence length="440" mass="48899">MKQRPMFPLFWRIFLSIWLAMAITVVASNLATRMLLDREREAIERQAGLRDLAEEAIAIREAGDRGAAWRFLRDEGERLELFLVLLEQDENDGKLPSFIRDRMKSGWYPQKPAVLDVGGDYRLVAWPRVQGAGWLNPRFFRAIELGLALLMISLACWWIARMVSRPLRHMETTARAIAGGDNSLRVSEKIAQRRDEVGQLATAFNAMTEQLCSLLDRQKHLLRDISHDLRTPLTRQRIAIELANEAGADEELMASILRQNERLETMTGQILTLYRVTEAGGNIEREPLRLVHVVNQVLTDAADYAEHQGVDCKLVVSPESSRASVLGDEGLLQRAIDNILQNALDHTPPGRAVHLTVTLADDLLTLTVDDEGPGVADEMIGQLFEPFFRADKSRGGKGWGLGLAIARDIVAAHDGVIAAAAGEHGGLRVTLRLPVFFGGG</sequence>
<evidence type="ECO:0000256" key="19">
    <source>
        <dbReference type="ARBA" id="ARBA00040454"/>
    </source>
</evidence>
<dbReference type="CDD" id="cd06225">
    <property type="entry name" value="HAMP"/>
    <property type="match status" value="1"/>
</dbReference>
<dbReference type="Gene3D" id="1.10.8.500">
    <property type="entry name" value="HAMP domain in histidine kinase"/>
    <property type="match status" value="1"/>
</dbReference>
<dbReference type="InterPro" id="IPR004358">
    <property type="entry name" value="Sig_transdc_His_kin-like_C"/>
</dbReference>
<evidence type="ECO:0000256" key="15">
    <source>
        <dbReference type="ARBA" id="ARBA00023012"/>
    </source>
</evidence>
<keyword evidence="15" id="KW-0902">Two-component regulatory system</keyword>
<dbReference type="PRINTS" id="PR00344">
    <property type="entry name" value="BCTRLSENSOR"/>
</dbReference>
<evidence type="ECO:0000256" key="18">
    <source>
        <dbReference type="ARBA" id="ARBA00023211"/>
    </source>
</evidence>
<evidence type="ECO:0000259" key="23">
    <source>
        <dbReference type="PROSITE" id="PS50885"/>
    </source>
</evidence>
<dbReference type="Gene3D" id="3.30.565.10">
    <property type="entry name" value="Histidine kinase-like ATPase, C-terminal domain"/>
    <property type="match status" value="1"/>
</dbReference>
<dbReference type="SMART" id="SM00304">
    <property type="entry name" value="HAMP"/>
    <property type="match status" value="1"/>
</dbReference>
<keyword evidence="21" id="KW-0812">Transmembrane</keyword>
<dbReference type="AlphaFoldDB" id="A0A844HZF2"/>
<keyword evidence="8" id="KW-0808">Transferase</keyword>
<keyword evidence="9" id="KW-0547">Nucleotide-binding</keyword>
<dbReference type="GO" id="GO:0004721">
    <property type="term" value="F:phosphoprotein phosphatase activity"/>
    <property type="evidence" value="ECO:0007669"/>
    <property type="project" value="UniProtKB-KW"/>
</dbReference>
<evidence type="ECO:0000256" key="16">
    <source>
        <dbReference type="ARBA" id="ARBA00023016"/>
    </source>
</evidence>
<dbReference type="GO" id="GO:0000155">
    <property type="term" value="F:phosphorelay sensor kinase activity"/>
    <property type="evidence" value="ECO:0007669"/>
    <property type="project" value="InterPro"/>
</dbReference>
<comment type="subcellular location">
    <subcellularLocation>
        <location evidence="4">Cell membrane</location>
        <topology evidence="4">Multi-pass membrane protein</topology>
    </subcellularLocation>
</comment>
<dbReference type="Pfam" id="PF00672">
    <property type="entry name" value="HAMP"/>
    <property type="match status" value="1"/>
</dbReference>
<keyword evidence="21" id="KW-1133">Transmembrane helix</keyword>
<evidence type="ECO:0000256" key="9">
    <source>
        <dbReference type="ARBA" id="ARBA00022741"/>
    </source>
</evidence>
<accession>A0A844HZF2</accession>
<organism evidence="24 25">
    <name type="scientific">Marinobacter adhaerens</name>
    <dbReference type="NCBI Taxonomy" id="1033846"/>
    <lineage>
        <taxon>Bacteria</taxon>
        <taxon>Pseudomonadati</taxon>
        <taxon>Pseudomonadota</taxon>
        <taxon>Gammaproteobacteria</taxon>
        <taxon>Pseudomonadales</taxon>
        <taxon>Marinobacteraceae</taxon>
        <taxon>Marinobacter</taxon>
    </lineage>
</organism>
<dbReference type="Proteomes" id="UP000431462">
    <property type="component" value="Unassembled WGS sequence"/>
</dbReference>
<name>A0A844HZF2_9GAMM</name>
<keyword evidence="6" id="KW-1003">Cell membrane</keyword>
<dbReference type="GO" id="GO:0005524">
    <property type="term" value="F:ATP binding"/>
    <property type="evidence" value="ECO:0007669"/>
    <property type="project" value="UniProtKB-KW"/>
</dbReference>
<dbReference type="Pfam" id="PF00512">
    <property type="entry name" value="HisKA"/>
    <property type="match status" value="1"/>
</dbReference>
<evidence type="ECO:0000256" key="21">
    <source>
        <dbReference type="SAM" id="Phobius"/>
    </source>
</evidence>
<evidence type="ECO:0000256" key="10">
    <source>
        <dbReference type="ARBA" id="ARBA00022777"/>
    </source>
</evidence>
<keyword evidence="11" id="KW-0378">Hydrolase</keyword>
<evidence type="ECO:0000256" key="12">
    <source>
        <dbReference type="ARBA" id="ARBA00022840"/>
    </source>
</evidence>
<dbReference type="EMBL" id="VENC01000012">
    <property type="protein sequence ID" value="MTI99492.1"/>
    <property type="molecule type" value="Genomic_DNA"/>
</dbReference>
<evidence type="ECO:0000256" key="3">
    <source>
        <dbReference type="ARBA" id="ARBA00001946"/>
    </source>
</evidence>
<dbReference type="CDD" id="cd00075">
    <property type="entry name" value="HATPase"/>
    <property type="match status" value="1"/>
</dbReference>
<dbReference type="InterPro" id="IPR005467">
    <property type="entry name" value="His_kinase_dom"/>
</dbReference>
<dbReference type="InterPro" id="IPR003661">
    <property type="entry name" value="HisK_dim/P_dom"/>
</dbReference>
<evidence type="ECO:0000256" key="5">
    <source>
        <dbReference type="ARBA" id="ARBA00012438"/>
    </source>
</evidence>